<dbReference type="InterPro" id="IPR009057">
    <property type="entry name" value="Homeodomain-like_sf"/>
</dbReference>
<dbReference type="InterPro" id="IPR001647">
    <property type="entry name" value="HTH_TetR"/>
</dbReference>
<dbReference type="Pfam" id="PF16925">
    <property type="entry name" value="TetR_C_13"/>
    <property type="match status" value="1"/>
</dbReference>
<protein>
    <submittedName>
        <fullName evidence="6">TetR family transcriptional regulator</fullName>
    </submittedName>
</protein>
<feature type="DNA-binding region" description="H-T-H motif" evidence="4">
    <location>
        <begin position="29"/>
        <end position="48"/>
    </location>
</feature>
<feature type="domain" description="HTH tetR-type" evidence="5">
    <location>
        <begin position="6"/>
        <end position="66"/>
    </location>
</feature>
<keyword evidence="1" id="KW-0805">Transcription regulation</keyword>
<dbReference type="AlphaFoldDB" id="A0A316ES84"/>
<accession>A0A316ES84</accession>
<organism evidence="6 7">
    <name type="scientific">Cupriavidus plantarum</name>
    <dbReference type="NCBI Taxonomy" id="942865"/>
    <lineage>
        <taxon>Bacteria</taxon>
        <taxon>Pseudomonadati</taxon>
        <taxon>Pseudomonadota</taxon>
        <taxon>Betaproteobacteria</taxon>
        <taxon>Burkholderiales</taxon>
        <taxon>Burkholderiaceae</taxon>
        <taxon>Cupriavidus</taxon>
    </lineage>
</organism>
<name>A0A316ES84_9BURK</name>
<evidence type="ECO:0000256" key="3">
    <source>
        <dbReference type="ARBA" id="ARBA00023163"/>
    </source>
</evidence>
<evidence type="ECO:0000259" key="5">
    <source>
        <dbReference type="PROSITE" id="PS50977"/>
    </source>
</evidence>
<dbReference type="SUPFAM" id="SSF46689">
    <property type="entry name" value="Homeodomain-like"/>
    <property type="match status" value="1"/>
</dbReference>
<evidence type="ECO:0000313" key="6">
    <source>
        <dbReference type="EMBL" id="PWK33408.1"/>
    </source>
</evidence>
<dbReference type="Proteomes" id="UP000245754">
    <property type="component" value="Unassembled WGS sequence"/>
</dbReference>
<dbReference type="EMBL" id="QGGT01000004">
    <property type="protein sequence ID" value="PWK33408.1"/>
    <property type="molecule type" value="Genomic_DNA"/>
</dbReference>
<sequence>MVRPREFDRDAALASAMTLFRQKGFAATSTDDLLKAMGIGRQSMYNAFGDKWQLYLEVLRTYQQNMLGAHLTRLNGKASPLEGIRDLLNGLVPADDALRKLGCLGVSAVGEFGTSEAELGKLAQTVSQALGARLAERIREGQAMGEIDARIDAVEGAAFVQTTMTGFQVAARAGAGVADMRRLADFVVGRLAAS</sequence>
<proteinExistence type="predicted"/>
<dbReference type="Gene3D" id="1.10.10.60">
    <property type="entry name" value="Homeodomain-like"/>
    <property type="match status" value="1"/>
</dbReference>
<evidence type="ECO:0000313" key="7">
    <source>
        <dbReference type="Proteomes" id="UP000245754"/>
    </source>
</evidence>
<keyword evidence="2 4" id="KW-0238">DNA-binding</keyword>
<dbReference type="GO" id="GO:0003677">
    <property type="term" value="F:DNA binding"/>
    <property type="evidence" value="ECO:0007669"/>
    <property type="project" value="UniProtKB-UniRule"/>
</dbReference>
<gene>
    <name evidence="6" type="ORF">C7419_10481</name>
</gene>
<evidence type="ECO:0000256" key="4">
    <source>
        <dbReference type="PROSITE-ProRule" id="PRU00335"/>
    </source>
</evidence>
<dbReference type="PANTHER" id="PTHR47506">
    <property type="entry name" value="TRANSCRIPTIONAL REGULATORY PROTEIN"/>
    <property type="match status" value="1"/>
</dbReference>
<dbReference type="Gene3D" id="1.10.357.10">
    <property type="entry name" value="Tetracycline Repressor, domain 2"/>
    <property type="match status" value="1"/>
</dbReference>
<evidence type="ECO:0000256" key="1">
    <source>
        <dbReference type="ARBA" id="ARBA00023015"/>
    </source>
</evidence>
<dbReference type="PROSITE" id="PS50977">
    <property type="entry name" value="HTH_TETR_2"/>
    <property type="match status" value="1"/>
</dbReference>
<keyword evidence="7" id="KW-1185">Reference proteome</keyword>
<dbReference type="SUPFAM" id="SSF48498">
    <property type="entry name" value="Tetracyclin repressor-like, C-terminal domain"/>
    <property type="match status" value="1"/>
</dbReference>
<dbReference type="Pfam" id="PF00440">
    <property type="entry name" value="TetR_N"/>
    <property type="match status" value="1"/>
</dbReference>
<dbReference type="InterPro" id="IPR036271">
    <property type="entry name" value="Tet_transcr_reg_TetR-rel_C_sf"/>
</dbReference>
<evidence type="ECO:0000256" key="2">
    <source>
        <dbReference type="ARBA" id="ARBA00023125"/>
    </source>
</evidence>
<keyword evidence="3" id="KW-0804">Transcription</keyword>
<comment type="caution">
    <text evidence="6">The sequence shown here is derived from an EMBL/GenBank/DDBJ whole genome shotgun (WGS) entry which is preliminary data.</text>
</comment>
<dbReference type="PANTHER" id="PTHR47506:SF1">
    <property type="entry name" value="HTH-TYPE TRANSCRIPTIONAL REGULATOR YJDC"/>
    <property type="match status" value="1"/>
</dbReference>
<dbReference type="InterPro" id="IPR011075">
    <property type="entry name" value="TetR_C"/>
</dbReference>
<reference evidence="6 7" key="1">
    <citation type="submission" date="2018-05" db="EMBL/GenBank/DDBJ databases">
        <title>Genomic Encyclopedia of Type Strains, Phase IV (KMG-V): Genome sequencing to study the core and pangenomes of soil and plant-associated prokaryotes.</title>
        <authorList>
            <person name="Whitman W."/>
        </authorList>
    </citation>
    <scope>NUCLEOTIDE SEQUENCE [LARGE SCALE GENOMIC DNA]</scope>
    <source>
        <strain evidence="6 7">SLV-132</strain>
    </source>
</reference>